<name>A0AA38GDY7_TAXCH</name>
<feature type="non-terminal residue" evidence="2">
    <location>
        <position position="121"/>
    </location>
</feature>
<feature type="non-terminal residue" evidence="2">
    <location>
        <position position="1"/>
    </location>
</feature>
<protein>
    <submittedName>
        <fullName evidence="2">Uncharacterized protein</fullName>
    </submittedName>
</protein>
<gene>
    <name evidence="2" type="ORF">KI387_021688</name>
</gene>
<comment type="caution">
    <text evidence="2">The sequence shown here is derived from an EMBL/GenBank/DDBJ whole genome shotgun (WGS) entry which is preliminary data.</text>
</comment>
<organism evidence="2 3">
    <name type="scientific">Taxus chinensis</name>
    <name type="common">Chinese yew</name>
    <name type="synonym">Taxus wallichiana var. chinensis</name>
    <dbReference type="NCBI Taxonomy" id="29808"/>
    <lineage>
        <taxon>Eukaryota</taxon>
        <taxon>Viridiplantae</taxon>
        <taxon>Streptophyta</taxon>
        <taxon>Embryophyta</taxon>
        <taxon>Tracheophyta</taxon>
        <taxon>Spermatophyta</taxon>
        <taxon>Pinopsida</taxon>
        <taxon>Pinidae</taxon>
        <taxon>Conifers II</taxon>
        <taxon>Cupressales</taxon>
        <taxon>Taxaceae</taxon>
        <taxon>Taxus</taxon>
    </lineage>
</organism>
<feature type="compositionally biased region" description="Basic and acidic residues" evidence="1">
    <location>
        <begin position="112"/>
        <end position="121"/>
    </location>
</feature>
<proteinExistence type="predicted"/>
<reference evidence="2 3" key="1">
    <citation type="journal article" date="2021" name="Nat. Plants">
        <title>The Taxus genome provides insights into paclitaxel biosynthesis.</title>
        <authorList>
            <person name="Xiong X."/>
            <person name="Gou J."/>
            <person name="Liao Q."/>
            <person name="Li Y."/>
            <person name="Zhou Q."/>
            <person name="Bi G."/>
            <person name="Li C."/>
            <person name="Du R."/>
            <person name="Wang X."/>
            <person name="Sun T."/>
            <person name="Guo L."/>
            <person name="Liang H."/>
            <person name="Lu P."/>
            <person name="Wu Y."/>
            <person name="Zhang Z."/>
            <person name="Ro D.K."/>
            <person name="Shang Y."/>
            <person name="Huang S."/>
            <person name="Yan J."/>
        </authorList>
    </citation>
    <scope>NUCLEOTIDE SEQUENCE [LARGE SCALE GENOMIC DNA]</scope>
    <source>
        <strain evidence="2">Ta-2019</strain>
    </source>
</reference>
<dbReference type="Proteomes" id="UP000824469">
    <property type="component" value="Unassembled WGS sequence"/>
</dbReference>
<evidence type="ECO:0000256" key="1">
    <source>
        <dbReference type="SAM" id="MobiDB-lite"/>
    </source>
</evidence>
<dbReference type="EMBL" id="JAHRHJ020000004">
    <property type="protein sequence ID" value="KAH9319919.1"/>
    <property type="molecule type" value="Genomic_DNA"/>
</dbReference>
<evidence type="ECO:0000313" key="2">
    <source>
        <dbReference type="EMBL" id="KAH9319919.1"/>
    </source>
</evidence>
<feature type="compositionally biased region" description="Polar residues" evidence="1">
    <location>
        <begin position="11"/>
        <end position="26"/>
    </location>
</feature>
<feature type="region of interest" description="Disordered" evidence="1">
    <location>
        <begin position="1"/>
        <end position="121"/>
    </location>
</feature>
<evidence type="ECO:0000313" key="3">
    <source>
        <dbReference type="Proteomes" id="UP000824469"/>
    </source>
</evidence>
<accession>A0AA38GDY7</accession>
<dbReference type="AlphaFoldDB" id="A0AA38GDY7"/>
<feature type="compositionally biased region" description="Acidic residues" evidence="1">
    <location>
        <begin position="96"/>
        <end position="111"/>
    </location>
</feature>
<keyword evidence="3" id="KW-1185">Reference proteome</keyword>
<sequence length="121" mass="13586">RGKGEEGAPSVLTTQIVSMPSTSAKPNTYVRRKKSPVKEKMPEVEAPEQPTTMEESQEEEEKAESPDQKTPLRKKQRVDEEADSEVTDNLKRYLGEGEDESEGGGDEEEDTEKEKEPLEPH</sequence>